<comment type="similarity">
    <text evidence="1">Belongs to the FAM98 family.</text>
</comment>
<dbReference type="PANTHER" id="PTHR31353:SF1">
    <property type="entry name" value="PROTEIN FAM98B"/>
    <property type="match status" value="1"/>
</dbReference>
<dbReference type="GO" id="GO:0072669">
    <property type="term" value="C:tRNA-splicing ligase complex"/>
    <property type="evidence" value="ECO:0007669"/>
    <property type="project" value="TreeGrafter"/>
</dbReference>
<feature type="region of interest" description="Disordered" evidence="2">
    <location>
        <begin position="281"/>
        <end position="378"/>
    </location>
</feature>
<name>A0A7S3D0K7_9EUKA</name>
<dbReference type="EMBL" id="HBIB01008107">
    <property type="protein sequence ID" value="CAE0242845.1"/>
    <property type="molecule type" value="Transcribed_RNA"/>
</dbReference>
<sequence>MASTSVIWRSVYERLSGLGLSGFSFKRFSELVSSLNPRFFKRILGTLASLIDGAVVGKDIMRADSLEEAVRLFKNLINYDDFYVLESSISNFCDTLLGVIDAGISRAQASVMLQSENAKECMAIEKSSKRVFSSQTCHAVESASRMIGGKMNPAEFAAFFLSRAALSMEDFKPLLCSAELSEDQVDLLDVLNSTLREDMVNRRAMLQQRLEAVISSFRQSGVLSHGETKKSFEETVERNLQVLPPPAEISTKCVFLHSRASLESTILGAANRCATRGQFRKETVGDVPDRGGRPGDVRQKQMRESVGDASKSMYGRQPHGAGQRGRRENWKQQKGQKREQTWKQQNQGKYRKVETHQRGGTSNASTGRRVVIVEHNRH</sequence>
<dbReference type="AlphaFoldDB" id="A0A7S3D0K7"/>
<evidence type="ECO:0000256" key="1">
    <source>
        <dbReference type="ARBA" id="ARBA00007218"/>
    </source>
</evidence>
<dbReference type="PANTHER" id="PTHR31353">
    <property type="entry name" value="FAM98"/>
    <property type="match status" value="1"/>
</dbReference>
<protein>
    <submittedName>
        <fullName evidence="3">Uncharacterized protein</fullName>
    </submittedName>
</protein>
<dbReference type="Pfam" id="PF10239">
    <property type="entry name" value="DUF2465"/>
    <property type="match status" value="1"/>
</dbReference>
<proteinExistence type="inferred from homology"/>
<evidence type="ECO:0000256" key="2">
    <source>
        <dbReference type="SAM" id="MobiDB-lite"/>
    </source>
</evidence>
<feature type="compositionally biased region" description="Basic and acidic residues" evidence="2">
    <location>
        <begin position="325"/>
        <end position="341"/>
    </location>
</feature>
<dbReference type="InterPro" id="IPR018797">
    <property type="entry name" value="FAM98"/>
</dbReference>
<organism evidence="3">
    <name type="scientific">Palpitomonas bilix</name>
    <dbReference type="NCBI Taxonomy" id="652834"/>
    <lineage>
        <taxon>Eukaryota</taxon>
        <taxon>Eukaryota incertae sedis</taxon>
    </lineage>
</organism>
<feature type="compositionally biased region" description="Basic and acidic residues" evidence="2">
    <location>
        <begin position="281"/>
        <end position="306"/>
    </location>
</feature>
<reference evidence="3" key="1">
    <citation type="submission" date="2021-01" db="EMBL/GenBank/DDBJ databases">
        <authorList>
            <person name="Corre E."/>
            <person name="Pelletier E."/>
            <person name="Niang G."/>
            <person name="Scheremetjew M."/>
            <person name="Finn R."/>
            <person name="Kale V."/>
            <person name="Holt S."/>
            <person name="Cochrane G."/>
            <person name="Meng A."/>
            <person name="Brown T."/>
            <person name="Cohen L."/>
        </authorList>
    </citation>
    <scope>NUCLEOTIDE SEQUENCE</scope>
    <source>
        <strain evidence="3">NIES-2562</strain>
    </source>
</reference>
<accession>A0A7S3D0K7</accession>
<evidence type="ECO:0000313" key="3">
    <source>
        <dbReference type="EMBL" id="CAE0242845.1"/>
    </source>
</evidence>
<gene>
    <name evidence="3" type="ORF">PBIL07802_LOCUS5010</name>
</gene>